<protein>
    <recommendedName>
        <fullName evidence="3">Bacterial toxin 44 domain-containing protein</fullName>
    </recommendedName>
</protein>
<sequence length="114" mass="12221">MAPHQFKMPGDSRPDVYSVGNNPNWLGLGTGNNGGIESGGYGGGNGYSILSSLGNSYDYLLDNLIAGWAERGIGAKISKNGYLSYWTLGAAGYESISQEMVAYMIRLNTDSWIK</sequence>
<dbReference type="EMBL" id="JAUSRL010000003">
    <property type="protein sequence ID" value="MDP9960054.1"/>
    <property type="molecule type" value="Genomic_DNA"/>
</dbReference>
<gene>
    <name evidence="1" type="ORF">J2T04_001938</name>
</gene>
<dbReference type="Proteomes" id="UP001235513">
    <property type="component" value="Unassembled WGS sequence"/>
</dbReference>
<accession>A0ABT9SMJ6</accession>
<name>A0ABT9SMJ6_9FLAO</name>
<keyword evidence="2" id="KW-1185">Reference proteome</keyword>
<evidence type="ECO:0000313" key="2">
    <source>
        <dbReference type="Proteomes" id="UP001235513"/>
    </source>
</evidence>
<evidence type="ECO:0000313" key="1">
    <source>
        <dbReference type="EMBL" id="MDP9960054.1"/>
    </source>
</evidence>
<comment type="caution">
    <text evidence="1">The sequence shown here is derived from an EMBL/GenBank/DDBJ whole genome shotgun (WGS) entry which is preliminary data.</text>
</comment>
<organism evidence="1 2">
    <name type="scientific">Chryseobacterium lathyri</name>
    <dbReference type="NCBI Taxonomy" id="395933"/>
    <lineage>
        <taxon>Bacteria</taxon>
        <taxon>Pseudomonadati</taxon>
        <taxon>Bacteroidota</taxon>
        <taxon>Flavobacteriia</taxon>
        <taxon>Flavobacteriales</taxon>
        <taxon>Weeksellaceae</taxon>
        <taxon>Chryseobacterium group</taxon>
        <taxon>Chryseobacterium</taxon>
    </lineage>
</organism>
<dbReference type="RefSeq" id="WP_306843159.1">
    <property type="nucleotide sequence ID" value="NZ_JAUSRL010000003.1"/>
</dbReference>
<evidence type="ECO:0008006" key="3">
    <source>
        <dbReference type="Google" id="ProtNLM"/>
    </source>
</evidence>
<reference evidence="1 2" key="1">
    <citation type="submission" date="2023-07" db="EMBL/GenBank/DDBJ databases">
        <title>Sorghum-associated microbial communities from plants grown in Nebraska, USA.</title>
        <authorList>
            <person name="Schachtman D."/>
        </authorList>
    </citation>
    <scope>NUCLEOTIDE SEQUENCE [LARGE SCALE GENOMIC DNA]</scope>
    <source>
        <strain evidence="1 2">CC351</strain>
    </source>
</reference>
<proteinExistence type="predicted"/>